<organism evidence="1">
    <name type="scientific">Rhizophora mucronata</name>
    <name type="common">Asiatic mangrove</name>
    <dbReference type="NCBI Taxonomy" id="61149"/>
    <lineage>
        <taxon>Eukaryota</taxon>
        <taxon>Viridiplantae</taxon>
        <taxon>Streptophyta</taxon>
        <taxon>Embryophyta</taxon>
        <taxon>Tracheophyta</taxon>
        <taxon>Spermatophyta</taxon>
        <taxon>Magnoliopsida</taxon>
        <taxon>eudicotyledons</taxon>
        <taxon>Gunneridae</taxon>
        <taxon>Pentapetalae</taxon>
        <taxon>rosids</taxon>
        <taxon>fabids</taxon>
        <taxon>Malpighiales</taxon>
        <taxon>Rhizophoraceae</taxon>
        <taxon>Rhizophora</taxon>
    </lineage>
</organism>
<evidence type="ECO:0000313" key="1">
    <source>
        <dbReference type="EMBL" id="MBX13857.1"/>
    </source>
</evidence>
<reference evidence="1" key="1">
    <citation type="submission" date="2018-02" db="EMBL/GenBank/DDBJ databases">
        <title>Rhizophora mucronata_Transcriptome.</title>
        <authorList>
            <person name="Meera S.P."/>
            <person name="Sreeshan A."/>
            <person name="Augustine A."/>
        </authorList>
    </citation>
    <scope>NUCLEOTIDE SEQUENCE</scope>
    <source>
        <tissue evidence="1">Leaf</tissue>
    </source>
</reference>
<dbReference type="AlphaFoldDB" id="A0A2P2L7A4"/>
<dbReference type="EMBL" id="GGEC01033373">
    <property type="protein sequence ID" value="MBX13857.1"/>
    <property type="molecule type" value="Transcribed_RNA"/>
</dbReference>
<proteinExistence type="predicted"/>
<protein>
    <submittedName>
        <fullName evidence="1">Uncharacterized protein</fullName>
    </submittedName>
</protein>
<accession>A0A2P2L7A4</accession>
<sequence length="91" mass="10191">MLSHVKFWSVRWPHSGSCLFLPNRFLSVNGVLTMQKFPFGETKEEIFKVYVNNAGIDVTNTSLGLKKSQILDKGLLTIGGKKGKRISSLHI</sequence>
<name>A0A2P2L7A4_RHIMU</name>